<evidence type="ECO:0000313" key="2">
    <source>
        <dbReference type="EMBL" id="KAG9483789.1"/>
    </source>
</evidence>
<name>A0A8J6FA02_ELECQ</name>
<sequence>MRTTSLYIVLRDLVLHLKSEFLTAQPLLQQKHLTLPPPTPHVAPNTEGLFFLTLALYNLLYLIYLHFHLSPLAYTNKKELHQFLMWTLLTSQQFRMPVHHK</sequence>
<dbReference type="AlphaFoldDB" id="A0A8J6FA02"/>
<organism evidence="2 3">
    <name type="scientific">Eleutherodactylus coqui</name>
    <name type="common">Puerto Rican coqui</name>
    <dbReference type="NCBI Taxonomy" id="57060"/>
    <lineage>
        <taxon>Eukaryota</taxon>
        <taxon>Metazoa</taxon>
        <taxon>Chordata</taxon>
        <taxon>Craniata</taxon>
        <taxon>Vertebrata</taxon>
        <taxon>Euteleostomi</taxon>
        <taxon>Amphibia</taxon>
        <taxon>Batrachia</taxon>
        <taxon>Anura</taxon>
        <taxon>Neobatrachia</taxon>
        <taxon>Hyloidea</taxon>
        <taxon>Eleutherodactylidae</taxon>
        <taxon>Eleutherodactylinae</taxon>
        <taxon>Eleutherodactylus</taxon>
        <taxon>Eleutherodactylus</taxon>
    </lineage>
</organism>
<protein>
    <submittedName>
        <fullName evidence="2">Uncharacterized protein</fullName>
    </submittedName>
</protein>
<accession>A0A8J6FA02</accession>
<proteinExistence type="predicted"/>
<feature type="transmembrane region" description="Helical" evidence="1">
    <location>
        <begin position="48"/>
        <end position="67"/>
    </location>
</feature>
<gene>
    <name evidence="2" type="ORF">GDO78_009618</name>
</gene>
<comment type="caution">
    <text evidence="2">The sequence shown here is derived from an EMBL/GenBank/DDBJ whole genome shotgun (WGS) entry which is preliminary data.</text>
</comment>
<keyword evidence="1" id="KW-1133">Transmembrane helix</keyword>
<reference evidence="2" key="1">
    <citation type="thesis" date="2020" institute="ProQuest LLC" country="789 East Eisenhower Parkway, Ann Arbor, MI, USA">
        <title>Comparative Genomics and Chromosome Evolution.</title>
        <authorList>
            <person name="Mudd A.B."/>
        </authorList>
    </citation>
    <scope>NUCLEOTIDE SEQUENCE</scope>
    <source>
        <strain evidence="2">HN-11 Male</strain>
        <tissue evidence="2">Kidney and liver</tissue>
    </source>
</reference>
<evidence type="ECO:0000313" key="3">
    <source>
        <dbReference type="Proteomes" id="UP000770717"/>
    </source>
</evidence>
<dbReference type="EMBL" id="WNTK01000005">
    <property type="protein sequence ID" value="KAG9483789.1"/>
    <property type="molecule type" value="Genomic_DNA"/>
</dbReference>
<keyword evidence="1" id="KW-0472">Membrane</keyword>
<keyword evidence="1" id="KW-0812">Transmembrane</keyword>
<dbReference type="Proteomes" id="UP000770717">
    <property type="component" value="Unassembled WGS sequence"/>
</dbReference>
<keyword evidence="3" id="KW-1185">Reference proteome</keyword>
<evidence type="ECO:0000256" key="1">
    <source>
        <dbReference type="SAM" id="Phobius"/>
    </source>
</evidence>